<evidence type="ECO:0000313" key="16">
    <source>
        <dbReference type="Proteomes" id="UP000322139"/>
    </source>
</evidence>
<feature type="transmembrane region" description="Helical" evidence="14">
    <location>
        <begin position="44"/>
        <end position="69"/>
    </location>
</feature>
<feature type="transmembrane region" description="Helical" evidence="14">
    <location>
        <begin position="426"/>
        <end position="445"/>
    </location>
</feature>
<reference evidence="15 16" key="1">
    <citation type="submission" date="2019-08" db="EMBL/GenBank/DDBJ databases">
        <title>Bacillus genomes from the desert of Cuatro Cienegas, Coahuila.</title>
        <authorList>
            <person name="Olmedo-Alvarez G."/>
        </authorList>
    </citation>
    <scope>NUCLEOTIDE SEQUENCE [LARGE SCALE GENOMIC DNA]</scope>
    <source>
        <strain evidence="15 16">CH446_14T</strain>
    </source>
</reference>
<feature type="transmembrane region" description="Helical" evidence="14">
    <location>
        <begin position="451"/>
        <end position="471"/>
    </location>
</feature>
<keyword evidence="3" id="KW-0813">Transport</keyword>
<dbReference type="GO" id="GO:0005886">
    <property type="term" value="C:plasma membrane"/>
    <property type="evidence" value="ECO:0007669"/>
    <property type="project" value="UniProtKB-SubCell"/>
</dbReference>
<protein>
    <submittedName>
        <fullName evidence="15">Na+:solute symporter</fullName>
    </submittedName>
</protein>
<sequence>MTMSGLDWGVIIAFFLLMVVIGFTTYKKVQGSKDYFVAGGNLPWWLGGISHHVGGYSGAVFVAYAGLAYTHGFSLYVWWALPIFVSVIVGAYIMAPRWSKLRTKLDIESPTEYLAMRYNVPTQQLIAWSGVLLKLFDVGAKWAAIGILLNVFTGVPIMYGILLSGLVSLVYITIGGIWADLWTDFVQFLIQIVAAFVMFFIVLSKMGGVSSIFGIWDNLPPANSQPFNEPYSIGYVLVFVFIVFLSYNGGTWNLAARYISSPSGKEAKKSALLSGWLYLLFPLILFFPMWAAPLILPNLDDPTKSYALLTQELLPAGLVGLVLASLFAATMSMTSSDANTISSVITRDILPVMSWKFKGLNQQATLKIARITTFIFTFATLIIAIFSDNFGGVLGLLISWFAALVGPVSIPMLLGLLPAFKRSGSAAAFSSIIAGFIMFAVTKYWVDWPLYVELGAPVFSSALVYIGMGFFNNKAVSPDVEDMLTAISKSDEELASDTKNINTAL</sequence>
<organism evidence="15 16">
    <name type="scientific">Bacillus infantis</name>
    <dbReference type="NCBI Taxonomy" id="324767"/>
    <lineage>
        <taxon>Bacteria</taxon>
        <taxon>Bacillati</taxon>
        <taxon>Bacillota</taxon>
        <taxon>Bacilli</taxon>
        <taxon>Bacillales</taxon>
        <taxon>Bacillaceae</taxon>
        <taxon>Bacillus</taxon>
    </lineage>
</organism>
<keyword evidence="5 14" id="KW-0812">Transmembrane</keyword>
<evidence type="ECO:0000256" key="14">
    <source>
        <dbReference type="SAM" id="Phobius"/>
    </source>
</evidence>
<dbReference type="Pfam" id="PF00474">
    <property type="entry name" value="SSF"/>
    <property type="match status" value="1"/>
</dbReference>
<feature type="transmembrane region" description="Helical" evidence="14">
    <location>
        <begin position="188"/>
        <end position="213"/>
    </location>
</feature>
<feature type="transmembrane region" description="Helical" evidence="14">
    <location>
        <begin position="75"/>
        <end position="95"/>
    </location>
</feature>
<evidence type="ECO:0000256" key="11">
    <source>
        <dbReference type="ARBA" id="ARBA00023201"/>
    </source>
</evidence>
<evidence type="ECO:0000256" key="12">
    <source>
        <dbReference type="ARBA" id="ARBA00033708"/>
    </source>
</evidence>
<dbReference type="EMBL" id="VTER01000003">
    <property type="protein sequence ID" value="TYS50424.1"/>
    <property type="molecule type" value="Genomic_DNA"/>
</dbReference>
<feature type="transmembrane region" description="Helical" evidence="14">
    <location>
        <begin position="308"/>
        <end position="329"/>
    </location>
</feature>
<dbReference type="InterPro" id="IPR038377">
    <property type="entry name" value="Na/Glc_symporter_sf"/>
</dbReference>
<evidence type="ECO:0000256" key="8">
    <source>
        <dbReference type="ARBA" id="ARBA00023053"/>
    </source>
</evidence>
<keyword evidence="11" id="KW-0739">Sodium transport</keyword>
<evidence type="ECO:0000256" key="2">
    <source>
        <dbReference type="ARBA" id="ARBA00006434"/>
    </source>
</evidence>
<feature type="transmembrane region" description="Helical" evidence="14">
    <location>
        <begin position="233"/>
        <end position="255"/>
    </location>
</feature>
<dbReference type="InterPro" id="IPR001734">
    <property type="entry name" value="Na/solute_symporter"/>
</dbReference>
<evidence type="ECO:0000256" key="1">
    <source>
        <dbReference type="ARBA" id="ARBA00004651"/>
    </source>
</evidence>
<feature type="transmembrane region" description="Helical" evidence="14">
    <location>
        <begin position="368"/>
        <end position="387"/>
    </location>
</feature>
<comment type="catalytic activity">
    <reaction evidence="12">
        <text>L-proline(in) + Na(+)(in) = L-proline(out) + Na(+)(out)</text>
        <dbReference type="Rhea" id="RHEA:28967"/>
        <dbReference type="ChEBI" id="CHEBI:29101"/>
        <dbReference type="ChEBI" id="CHEBI:60039"/>
    </reaction>
</comment>
<evidence type="ECO:0000256" key="9">
    <source>
        <dbReference type="ARBA" id="ARBA00023065"/>
    </source>
</evidence>
<comment type="similarity">
    <text evidence="2 13">Belongs to the sodium:solute symporter (SSF) (TC 2.A.21) family.</text>
</comment>
<keyword evidence="8" id="KW-0915">Sodium</keyword>
<gene>
    <name evidence="15" type="ORF">FZD51_07755</name>
</gene>
<keyword evidence="7 14" id="KW-1133">Transmembrane helix</keyword>
<feature type="transmembrane region" description="Helical" evidence="14">
    <location>
        <begin position="393"/>
        <end position="414"/>
    </location>
</feature>
<feature type="transmembrane region" description="Helical" evidence="14">
    <location>
        <begin position="276"/>
        <end position="296"/>
    </location>
</feature>
<comment type="subcellular location">
    <subcellularLocation>
        <location evidence="1">Cell membrane</location>
        <topology evidence="1">Multi-pass membrane protein</topology>
    </subcellularLocation>
</comment>
<comment type="caution">
    <text evidence="15">The sequence shown here is derived from an EMBL/GenBank/DDBJ whole genome shotgun (WGS) entry which is preliminary data.</text>
</comment>
<evidence type="ECO:0000256" key="10">
    <source>
        <dbReference type="ARBA" id="ARBA00023136"/>
    </source>
</evidence>
<evidence type="ECO:0000256" key="4">
    <source>
        <dbReference type="ARBA" id="ARBA00022475"/>
    </source>
</evidence>
<dbReference type="Proteomes" id="UP000322139">
    <property type="component" value="Unassembled WGS sequence"/>
</dbReference>
<dbReference type="CDD" id="cd11477">
    <property type="entry name" value="SLC5sbd_u1"/>
    <property type="match status" value="1"/>
</dbReference>
<dbReference type="Gene3D" id="1.20.1730.10">
    <property type="entry name" value="Sodium/glucose cotransporter"/>
    <property type="match status" value="1"/>
</dbReference>
<evidence type="ECO:0000256" key="3">
    <source>
        <dbReference type="ARBA" id="ARBA00022448"/>
    </source>
</evidence>
<dbReference type="InterPro" id="IPR050277">
    <property type="entry name" value="Sodium:Solute_Symporter"/>
</dbReference>
<proteinExistence type="inferred from homology"/>
<evidence type="ECO:0000256" key="5">
    <source>
        <dbReference type="ARBA" id="ARBA00022692"/>
    </source>
</evidence>
<evidence type="ECO:0000313" key="15">
    <source>
        <dbReference type="EMBL" id="TYS50424.1"/>
    </source>
</evidence>
<name>A0A5D4RKY1_9BACI</name>
<dbReference type="GO" id="GO:0015293">
    <property type="term" value="F:symporter activity"/>
    <property type="evidence" value="ECO:0007669"/>
    <property type="project" value="UniProtKB-KW"/>
</dbReference>
<feature type="transmembrane region" description="Helical" evidence="14">
    <location>
        <begin position="6"/>
        <end position="23"/>
    </location>
</feature>
<evidence type="ECO:0000256" key="6">
    <source>
        <dbReference type="ARBA" id="ARBA00022847"/>
    </source>
</evidence>
<dbReference type="GO" id="GO:0006814">
    <property type="term" value="P:sodium ion transport"/>
    <property type="evidence" value="ECO:0007669"/>
    <property type="project" value="UniProtKB-KW"/>
</dbReference>
<dbReference type="PANTHER" id="PTHR48086:SF3">
    <property type="entry name" value="SODIUM_PROLINE SYMPORTER"/>
    <property type="match status" value="1"/>
</dbReference>
<evidence type="ECO:0000256" key="13">
    <source>
        <dbReference type="RuleBase" id="RU362091"/>
    </source>
</evidence>
<keyword evidence="4" id="KW-1003">Cell membrane</keyword>
<feature type="transmembrane region" description="Helical" evidence="14">
    <location>
        <begin position="157"/>
        <end position="181"/>
    </location>
</feature>
<keyword evidence="10 14" id="KW-0472">Membrane</keyword>
<dbReference type="PANTHER" id="PTHR48086">
    <property type="entry name" value="SODIUM/PROLINE SYMPORTER-RELATED"/>
    <property type="match status" value="1"/>
</dbReference>
<accession>A0A5D4RKY1</accession>
<keyword evidence="9" id="KW-0406">Ion transport</keyword>
<dbReference type="PROSITE" id="PS50283">
    <property type="entry name" value="NA_SOLUT_SYMP_3"/>
    <property type="match status" value="1"/>
</dbReference>
<evidence type="ECO:0000256" key="7">
    <source>
        <dbReference type="ARBA" id="ARBA00022989"/>
    </source>
</evidence>
<dbReference type="AlphaFoldDB" id="A0A5D4RKY1"/>
<feature type="transmembrane region" description="Helical" evidence="14">
    <location>
        <begin position="125"/>
        <end position="151"/>
    </location>
</feature>
<keyword evidence="6" id="KW-0769">Symport</keyword>